<feature type="compositionally biased region" description="Polar residues" evidence="7">
    <location>
        <begin position="3229"/>
        <end position="3254"/>
    </location>
</feature>
<dbReference type="PROSITE" id="PS50030">
    <property type="entry name" value="UBA"/>
    <property type="match status" value="1"/>
</dbReference>
<dbReference type="GO" id="GO:0061630">
    <property type="term" value="F:ubiquitin protein ligase activity"/>
    <property type="evidence" value="ECO:0007669"/>
    <property type="project" value="UniProtKB-EC"/>
</dbReference>
<dbReference type="Gene3D" id="3.90.1750.10">
    <property type="entry name" value="Hect, E3 ligase catalytic domains"/>
    <property type="match status" value="1"/>
</dbReference>
<evidence type="ECO:0000259" key="10">
    <source>
        <dbReference type="PROSITE" id="PS50237"/>
    </source>
</evidence>
<dbReference type="GO" id="GO:0000209">
    <property type="term" value="P:protein polyubiquitination"/>
    <property type="evidence" value="ECO:0007669"/>
    <property type="project" value="TreeGrafter"/>
</dbReference>
<dbReference type="Pfam" id="PF08294">
    <property type="entry name" value="TIM21"/>
    <property type="match status" value="1"/>
</dbReference>
<feature type="compositionally biased region" description="Low complexity" evidence="7">
    <location>
        <begin position="2575"/>
        <end position="2618"/>
    </location>
</feature>
<dbReference type="SUPFAM" id="SSF56204">
    <property type="entry name" value="Hect, E3 ligase catalytic domain"/>
    <property type="match status" value="1"/>
</dbReference>
<evidence type="ECO:0000313" key="12">
    <source>
        <dbReference type="Proteomes" id="UP000218231"/>
    </source>
</evidence>
<feature type="compositionally biased region" description="Low complexity" evidence="7">
    <location>
        <begin position="1848"/>
        <end position="1865"/>
    </location>
</feature>
<dbReference type="PROSITE" id="PS50237">
    <property type="entry name" value="HECT"/>
    <property type="match status" value="1"/>
</dbReference>
<feature type="region of interest" description="Disordered" evidence="7">
    <location>
        <begin position="1187"/>
        <end position="1257"/>
    </location>
</feature>
<dbReference type="InterPro" id="IPR050409">
    <property type="entry name" value="E3_ubiq-protein_ligase"/>
</dbReference>
<evidence type="ECO:0000313" key="11">
    <source>
        <dbReference type="EMBL" id="PAV83873.1"/>
    </source>
</evidence>
<dbReference type="SUPFAM" id="SSF48371">
    <property type="entry name" value="ARM repeat"/>
    <property type="match status" value="1"/>
</dbReference>
<feature type="compositionally biased region" description="Low complexity" evidence="7">
    <location>
        <begin position="2450"/>
        <end position="2460"/>
    </location>
</feature>
<dbReference type="GO" id="GO:0005744">
    <property type="term" value="C:TIM23 mitochondrial import inner membrane translocase complex"/>
    <property type="evidence" value="ECO:0007669"/>
    <property type="project" value="InterPro"/>
</dbReference>
<feature type="region of interest" description="Disordered" evidence="7">
    <location>
        <begin position="460"/>
        <end position="491"/>
    </location>
</feature>
<feature type="region of interest" description="Disordered" evidence="7">
    <location>
        <begin position="2571"/>
        <end position="2618"/>
    </location>
</feature>
<dbReference type="OrthoDB" id="423283at2759"/>
<dbReference type="EMBL" id="LIAE01006915">
    <property type="protein sequence ID" value="PAV83873.1"/>
    <property type="molecule type" value="Genomic_DNA"/>
</dbReference>
<dbReference type="GO" id="GO:0006511">
    <property type="term" value="P:ubiquitin-dependent protein catabolic process"/>
    <property type="evidence" value="ECO:0007669"/>
    <property type="project" value="TreeGrafter"/>
</dbReference>
<dbReference type="InterPro" id="IPR010314">
    <property type="entry name" value="E3_Ub_ligase_DUF913"/>
</dbReference>
<comment type="caution">
    <text evidence="11">The sequence shown here is derived from an EMBL/GenBank/DDBJ whole genome shotgun (WGS) entry which is preliminary data.</text>
</comment>
<feature type="region of interest" description="Disordered" evidence="7">
    <location>
        <begin position="3190"/>
        <end position="3280"/>
    </location>
</feature>
<dbReference type="CDD" id="cd00078">
    <property type="entry name" value="HECTc"/>
    <property type="match status" value="1"/>
</dbReference>
<keyword evidence="12" id="KW-1185">Reference proteome</keyword>
<dbReference type="InterPro" id="IPR000569">
    <property type="entry name" value="HECT_dom"/>
</dbReference>
<dbReference type="FunFam" id="3.30.2410.10:FF:000004">
    <property type="entry name" value="E3 ubiquitin-protein ligase HUWE1, variant"/>
    <property type="match status" value="1"/>
</dbReference>
<dbReference type="Gene3D" id="3.30.2160.10">
    <property type="entry name" value="Hect, E3 ligase catalytic domain"/>
    <property type="match status" value="1"/>
</dbReference>
<comment type="pathway">
    <text evidence="2">Protein modification; protein ubiquitination.</text>
</comment>
<dbReference type="InterPro" id="IPR013261">
    <property type="entry name" value="Tim21"/>
</dbReference>
<accession>A0A2A2LCE4</accession>
<dbReference type="Gene3D" id="3.10.450.320">
    <property type="entry name" value="Mitochondrial import inner membrane translocase subunit Tim21"/>
    <property type="match status" value="1"/>
</dbReference>
<feature type="active site" description="Glycyl thioester intermediate" evidence="6">
    <location>
        <position position="3642"/>
    </location>
</feature>
<dbReference type="Gene3D" id="6.10.250.1630">
    <property type="match status" value="1"/>
</dbReference>
<reference evidence="11 12" key="1">
    <citation type="journal article" date="2017" name="Curr. Biol.">
        <title>Genome architecture and evolution of a unichromosomal asexual nematode.</title>
        <authorList>
            <person name="Fradin H."/>
            <person name="Zegar C."/>
            <person name="Gutwein M."/>
            <person name="Lucas J."/>
            <person name="Kovtun M."/>
            <person name="Corcoran D."/>
            <person name="Baugh L.R."/>
            <person name="Kiontke K."/>
            <person name="Gunsalus K."/>
            <person name="Fitch D.H."/>
            <person name="Piano F."/>
        </authorList>
    </citation>
    <scope>NUCLEOTIDE SEQUENCE [LARGE SCALE GENOMIC DNA]</scope>
    <source>
        <strain evidence="11">PF1309</strain>
    </source>
</reference>
<evidence type="ECO:0000256" key="3">
    <source>
        <dbReference type="ARBA" id="ARBA00012485"/>
    </source>
</evidence>
<feature type="domain" description="UBA" evidence="9">
    <location>
        <begin position="1083"/>
        <end position="1123"/>
    </location>
</feature>
<dbReference type="Pfam" id="PF06025">
    <property type="entry name" value="DUF913"/>
    <property type="match status" value="1"/>
</dbReference>
<feature type="compositionally biased region" description="Low complexity" evidence="7">
    <location>
        <begin position="3086"/>
        <end position="3112"/>
    </location>
</feature>
<evidence type="ECO:0000256" key="5">
    <source>
        <dbReference type="ARBA" id="ARBA00022786"/>
    </source>
</evidence>
<dbReference type="Pfam" id="PF00632">
    <property type="entry name" value="HECT"/>
    <property type="match status" value="1"/>
</dbReference>
<evidence type="ECO:0000256" key="4">
    <source>
        <dbReference type="ARBA" id="ARBA00022679"/>
    </source>
</evidence>
<dbReference type="PANTHER" id="PTHR11254:SF67">
    <property type="entry name" value="E3 UBIQUITIN-PROTEIN LIGASE HUWE1"/>
    <property type="match status" value="1"/>
</dbReference>
<dbReference type="Gene3D" id="3.30.2410.10">
    <property type="entry name" value="Hect, E3 ligase catalytic domain"/>
    <property type="match status" value="1"/>
</dbReference>
<dbReference type="InterPro" id="IPR009060">
    <property type="entry name" value="UBA-like_sf"/>
</dbReference>
<feature type="compositionally biased region" description="Low complexity" evidence="7">
    <location>
        <begin position="2484"/>
        <end position="2499"/>
    </location>
</feature>
<dbReference type="FunFam" id="3.10.450.320:FF:000003">
    <property type="entry name" value="Protein CBG23912"/>
    <property type="match status" value="1"/>
</dbReference>
<proteinExistence type="predicted"/>
<dbReference type="GO" id="GO:0030150">
    <property type="term" value="P:protein import into mitochondrial matrix"/>
    <property type="evidence" value="ECO:0007669"/>
    <property type="project" value="InterPro"/>
</dbReference>
<keyword evidence="8" id="KW-0472">Membrane</keyword>
<keyword evidence="5 6" id="KW-0833">Ubl conjugation pathway</keyword>
<protein>
    <recommendedName>
        <fullName evidence="3">HECT-type E3 ubiquitin transferase</fullName>
        <ecNumber evidence="3">2.3.2.26</ecNumber>
    </recommendedName>
</protein>
<dbReference type="InterPro" id="IPR011989">
    <property type="entry name" value="ARM-like"/>
</dbReference>
<dbReference type="Gene3D" id="1.25.10.10">
    <property type="entry name" value="Leucine-rich Repeat Variant"/>
    <property type="match status" value="1"/>
</dbReference>
<feature type="compositionally biased region" description="Polar residues" evidence="7">
    <location>
        <begin position="2500"/>
        <end position="2510"/>
    </location>
</feature>
<keyword evidence="4" id="KW-0808">Transferase</keyword>
<feature type="compositionally biased region" description="Basic and acidic residues" evidence="7">
    <location>
        <begin position="3264"/>
        <end position="3280"/>
    </location>
</feature>
<dbReference type="InterPro" id="IPR035983">
    <property type="entry name" value="Hect_E3_ubiquitin_ligase"/>
</dbReference>
<evidence type="ECO:0000256" key="8">
    <source>
        <dbReference type="SAM" id="Phobius"/>
    </source>
</evidence>
<feature type="region of interest" description="Disordered" evidence="7">
    <location>
        <begin position="1064"/>
        <end position="1085"/>
    </location>
</feature>
<feature type="region of interest" description="Disordered" evidence="7">
    <location>
        <begin position="3721"/>
        <end position="3741"/>
    </location>
</feature>
<dbReference type="InterPro" id="IPR025527">
    <property type="entry name" value="HUWE1/Rev1_UBM"/>
</dbReference>
<evidence type="ECO:0000259" key="9">
    <source>
        <dbReference type="PROSITE" id="PS50030"/>
    </source>
</evidence>
<organism evidence="11 12">
    <name type="scientific">Diploscapter pachys</name>
    <dbReference type="NCBI Taxonomy" id="2018661"/>
    <lineage>
        <taxon>Eukaryota</taxon>
        <taxon>Metazoa</taxon>
        <taxon>Ecdysozoa</taxon>
        <taxon>Nematoda</taxon>
        <taxon>Chromadorea</taxon>
        <taxon>Rhabditida</taxon>
        <taxon>Rhabditina</taxon>
        <taxon>Rhabditomorpha</taxon>
        <taxon>Rhabditoidea</taxon>
        <taxon>Rhabditidae</taxon>
        <taxon>Diploscapter</taxon>
    </lineage>
</organism>
<feature type="region of interest" description="Disordered" evidence="7">
    <location>
        <begin position="758"/>
        <end position="786"/>
    </location>
</feature>
<dbReference type="SMART" id="SM00119">
    <property type="entry name" value="HECTc"/>
    <property type="match status" value="1"/>
</dbReference>
<dbReference type="SMART" id="SM00165">
    <property type="entry name" value="UBA"/>
    <property type="match status" value="1"/>
</dbReference>
<dbReference type="Pfam" id="PF00627">
    <property type="entry name" value="UBA"/>
    <property type="match status" value="1"/>
</dbReference>
<dbReference type="EC" id="2.3.2.26" evidence="3"/>
<dbReference type="Proteomes" id="UP000218231">
    <property type="component" value="Unassembled WGS sequence"/>
</dbReference>
<keyword evidence="8" id="KW-1133">Transmembrane helix</keyword>
<feature type="region of interest" description="Disordered" evidence="7">
    <location>
        <begin position="532"/>
        <end position="552"/>
    </location>
</feature>
<feature type="region of interest" description="Disordered" evidence="7">
    <location>
        <begin position="3074"/>
        <end position="3112"/>
    </location>
</feature>
<dbReference type="Pfam" id="PF14377">
    <property type="entry name" value="UBM"/>
    <property type="match status" value="3"/>
</dbReference>
<dbReference type="FunFam" id="3.30.2160.10:FF:000001">
    <property type="entry name" value="E3 ubiquitin-protein ligase NEDD4-like"/>
    <property type="match status" value="1"/>
</dbReference>
<dbReference type="InterPro" id="IPR038552">
    <property type="entry name" value="Tim21_IMS_sf"/>
</dbReference>
<feature type="compositionally biased region" description="Low complexity" evidence="7">
    <location>
        <begin position="1213"/>
        <end position="1232"/>
    </location>
</feature>
<sequence length="3903" mass="435092">MQKNFNHVGHRVNCVIARLLSISTLIYCRCQTDENNVSSLLYAGFIEEVISLLKIEYHDHVVVDAIQTEALCTLCSIVSLEKEPKISQILESLSAGNYHGFLAVMTRNVVDELKRNELGKQGHSSVALSTALFSFLYHLGSVEPGGETLVGCGLTQILVSVIAHHDVPLELITFATRCSRIIDLFTTIDVTAFRNCNGMEVCVNRIVHEINECRKEEPFVIETSMDVDFKDDDEPPVGKVVKPSTRNLSCHQQRCGLIKGLVTFVKRAIQDAQLQDSIRHIMEGDLPEALIHILSNSDYYSSSLFHQTIQLITNFIYQEPGQLTLLQQKHIPFVMLQCLLRKELPTSRDVITHLANVFTALCLNDKGLKQFTAYEPFDQFFKIIISIKFLTTMKKRRSEMTDAAQNVGTALDDLLRHQPTLRQSMLNSLIKILDRLVLISQRPPPNAEIVMSLGKSHSRAASLPAQAGQNAVATGSGEGDDTPPQNVVNDPRHMQRVVMEVLDETFGIVLSPRNGDGEEMSDVDDEAEIEMGSDDMPQTQPHHSQAQEEESDDEIMGLDMVQYPPDSRTNGTLPLGDYMIIIAKILETLTATNGPGVVEFVEGLVEKGAVNKLLQLCQVPNFSHEVAQGLFPTSVASIIKHMILHRNTRSTDRLMEAIFSSFIRTISPLLATPPPEGSVSLMMHLGEKTIFEALANLDNILPILLSITRNSLQMPPELRNKLWDTWLSKSGDKLLNGLRKVARILSWESSLIKQLKPSSRTLATQTDPGELEQESAEGATSSRGHTIANTGCMTAATDVMMESETVDNVMCVAAEKSTTTRPASWIAAGIKEEENDFWLKHKNVADIINKSNRSVNDVLNTLARSCFSPSQRRQRRYDPMQTVVPPNALKIAANIFNAIYRDFKWTRKTNANTNIIEFGRLSALVVQLSMTMFDDREKIQPATLQKFYLSGCHQAFCQLLSDDLLEALTNMPKNQEGGIITLLTEWCQLAGRLINKANINTTAKTTDFDLNKYLKLLNTDLFASFTKLFKVLSREDIDLSQYELLCDLSMEVYKEVVASLMPADEEKKEEGQTAGSNGRQSPALAEDDIRNLVDMGFDRRMAEQALRDTGGNPADAADYLLAMAGGTGLMNRDDIAAAIGGGPRDLPEYLIARALEGAVTPRSRERHHRAAAAVMEQMNLLDMERTDRDRAGAEQQPQTGTGELPAVAPPTSPSATDQPGTSGTTEQSGTSTPNTVDKDKPSTSSSSKQNDDFLYDRDIPKANVPNLKDVNIDTNLMVSRACIELFPLCKRLMEFGSDLVFSCADLVISLTKSVYAEWRNSELIENILYKEIVAMANNLMSSGHEEKLVTSLGTRIHFACLLFDHVAQEYIEKIKDTGFVGKLIDLMEFVYSNFEKKGIQRELLSPLILWLDLYDKNTRSERRLSLLKSVTDKLNWSYLSDEAYGGRNKKWQQFNSTQQNMLNAAFFGGKDSVTLKTGSFYRRDRDSDVTVDFTTMRQTRSATNANGNPTPSGSSPVNVEIPNGETPTTVNLAAIVQAESESIWNRDMSSKLIILIVRILHKNHIHHTAAHSLLSFIARLTKHSEHASDFLQQGGIAAIIQLHCAPSPSTIKLTSIIIRHCLDDENLIAQVFEKCIRSHASVPQANFLTDYLGVAPNRPKEWYETLYKLAPLAIRNPSVFVSIMEQKVKAEQQSSNQMMTFNVNGKSELKPILNERTTEIVQLLLNEAVHGEWDTQPQASNAPLAPPQTRMLSRADIMLLLSELTKSYPCVAPIICEAKDQQLSVMQILIDKYTQASAQEQRFGFGKPMSGALKTLVSVLAQSNHSPKAQESLVTDVKNVVANLQNTQIPQHQQQQQQTLPATLVQKDKEEKPTPTVSDVVSKRLNEICQLIQTMCECCETQLPAPPAHRRMAPVTHNPIVKLFHKKRIANDLIRTIHMLKLNNKESIESVHNILKTLDALMKNVGQTTASHATGERGERRIEIGVTTQVMHGNDSMQDDQQVEHEPDRDERIEIDLAQDIDLQQARREMEEEDGSDDEDDHPMRDDDEDDSDSEENEIRDDAMEEDDVEDSMSSDEDHEDENESENHDEEQQNAEEQEGANEGEERRQDASAAVEDDEEGHDRHNETNEEEESGDDDDEGDYDDIYDEAYEDDMHLDHTGAVAFFENVINHGPLDAGIVLDHRFHHNEWEIFGGPIRGPTFRGNRDPPPAVHPLLVRPQQFMQHHNAAHVPLAHGNLPSTGGVYRFIATTSNHPANLTRQNAIRRFGGTQGRLRAMGGHFFDQLFELGITGRSRPLINVLDSALTESPEERRLRQPTNVPSALDRLAEEMQATDSLSANYIYILIAHIVTQTAKNKMKEEKEKAEKEKKEAAAAKEAQKAKEEAEKKENEGQKEGETSTAQTEGQTTAAGQSAQTEAGENQQEPMEVNQQNEASNEAEDVSMEDAPPHSTAATVASSVAGEDADEQMRSPTEPEVDQSALALSTAQSISTADSTTTATEMQPATEQPVNAGNAAPTDHQPGPSGTNQEDYSAILGDIGPLPDGVDPAFLAALPEDMRNEVLRDCRAQLERQRRAQAAAAAQQNTATPAATSSANPADSNAQTSAAPANAQPNPANVPTIEPIDQEFLAALPPELQEEILAQHERAVREAEAARRAPPPEQPELDGAAVIASLPANERAQVLAEMDDAELQRLPQNLQDEARRARANMTHYDNNNLLRMIVGGRNGIHHAGGLGLGRGPARGGQFAGPSIGQSAGQATTANAQTSQILDKDATMTLCMLFLVDKLNMQKVQKVIRSACVNASTCDFVIYALMSLLDKASEAVEEEEEMVSSMPPWLESVTVSGVGHNEKAVKINKNASKVSIHSLLSSPVCRNILETLASIAKAYPGNLLPAVLRKENQELGKQPLQFQQFWQMVQSNNAKQIKQEDWPSGTSPVKEFDASPVIKLFDYFNKPVIMKNQQLQERLMKVISTVVQTLPTDTCAKLQLPDDEVVFPQHLKVLINVPMAGQGLHLHNDTHSLTEGLTLLAELMRSFTPATSKYIYELLFKSIIETGLELRPQIELLVKELDEFVIESSKDQPMEEDKPSTSSSEVATSSNQNPEQPGGQPQQQQQAYRYAAPVDRREMRNRFEGDRIIIDGEENSRLMIGASSCKELQLPAVTALTDKSGAQYRLLNSLHTLVKVRDTIHQLNEKRRKEREEEKRKKEEEERKAAEAAAKEKEAETKPAEGQGTSNAGGQTSEGASSAQPEQPQTKAATAMEMSPGKPKEGEKEDEREEPRERLSERLADLNEKHRQVLNQALRQNSNVLSAGGPFAILTKYPKLLDFDVKRKYFRKELSKLETSYRRNDISVQVREEGQDAGGLLREWFSVITREIFNPGYALFITAPGDMVTYMINKSSYINPEHIDYFKFVGRLIAKAIFEHKYLDCYFTRAFYKHILNLPVRYQDLESEDPAFYKSLEFLLNNPINDLGLDITFSTDVEEFGVLAVRDLKPGGRDIPVTDENKEEYVKLVCQMKMTGSILKQLDAFLQGFYEIIPKHLISMFNEQELELLISGLPTVDIDDLCANTEYKTYTKTSPQIQWFWRALRSFEKEDKAKFLQFVTGTSKVPLQGFASLEGMNGVQKFSVHMDSRGGDRLPAAHTCFNQLDLPQYESYEKLRDALLMAIRECTEGFGKSNFQMLSAIVVRVGTCRAGNLPITVFKLRKRELNRIISVSQRLFATKDTKSPAPSSSNKDEKEKTALQSSVLEQVLLDKPKKPTTFAGKAAEATTNTMLYAFVLSAVLVLGYFVYVLTAEFFADDSPIVIYTKALDLIRKDGRCLDLFGETIAGFGEETSRGRRRHVANHKYEKDGRQRIRVLFHVKGERDEGVAQAEMEKRDGNWEWRFLFVETKGRSKTSHILIDNR</sequence>
<dbReference type="InterPro" id="IPR016024">
    <property type="entry name" value="ARM-type_fold"/>
</dbReference>
<keyword evidence="8" id="KW-0812">Transmembrane</keyword>
<feature type="compositionally biased region" description="Basic and acidic residues" evidence="7">
    <location>
        <begin position="2360"/>
        <end position="2397"/>
    </location>
</feature>
<feature type="compositionally biased region" description="Polar residues" evidence="7">
    <location>
        <begin position="2421"/>
        <end position="2435"/>
    </location>
</feature>
<gene>
    <name evidence="11" type="ORF">WR25_13585</name>
</gene>
<feature type="transmembrane region" description="Helical" evidence="8">
    <location>
        <begin position="3772"/>
        <end position="3791"/>
    </location>
</feature>
<dbReference type="STRING" id="2018661.A0A2A2LCE4"/>
<name>A0A2A2LCE4_9BILA</name>
<evidence type="ECO:0000256" key="7">
    <source>
        <dbReference type="SAM" id="MobiDB-lite"/>
    </source>
</evidence>
<feature type="region of interest" description="Disordered" evidence="7">
    <location>
        <begin position="2360"/>
        <end position="2539"/>
    </location>
</feature>
<dbReference type="InterPro" id="IPR015940">
    <property type="entry name" value="UBA"/>
</dbReference>
<dbReference type="SUPFAM" id="SSF46934">
    <property type="entry name" value="UBA-like"/>
    <property type="match status" value="1"/>
</dbReference>
<feature type="compositionally biased region" description="Basic and acidic residues" evidence="7">
    <location>
        <begin position="3074"/>
        <end position="3085"/>
    </location>
</feature>
<evidence type="ECO:0000256" key="2">
    <source>
        <dbReference type="ARBA" id="ARBA00004906"/>
    </source>
</evidence>
<dbReference type="Gene3D" id="1.10.8.10">
    <property type="entry name" value="DNA helicase RuvA subunit, C-terminal domain"/>
    <property type="match status" value="1"/>
</dbReference>
<dbReference type="PANTHER" id="PTHR11254">
    <property type="entry name" value="HECT DOMAIN UBIQUITIN-PROTEIN LIGASE"/>
    <property type="match status" value="1"/>
</dbReference>
<dbReference type="GO" id="GO:0005634">
    <property type="term" value="C:nucleus"/>
    <property type="evidence" value="ECO:0007669"/>
    <property type="project" value="TreeGrafter"/>
</dbReference>
<feature type="region of interest" description="Disordered" evidence="7">
    <location>
        <begin position="1848"/>
        <end position="1876"/>
    </location>
</feature>
<feature type="domain" description="HECT" evidence="10">
    <location>
        <begin position="3328"/>
        <end position="3675"/>
    </location>
</feature>
<feature type="compositionally biased region" description="Acidic residues" evidence="7">
    <location>
        <begin position="2129"/>
        <end position="2145"/>
    </location>
</feature>
<evidence type="ECO:0000256" key="1">
    <source>
        <dbReference type="ARBA" id="ARBA00000885"/>
    </source>
</evidence>
<feature type="compositionally biased region" description="Basic and acidic residues" evidence="7">
    <location>
        <begin position="3190"/>
        <end position="3225"/>
    </location>
</feature>
<feature type="region of interest" description="Disordered" evidence="7">
    <location>
        <begin position="2027"/>
        <end position="2145"/>
    </location>
</feature>
<comment type="catalytic activity">
    <reaction evidence="1">
        <text>S-ubiquitinyl-[E2 ubiquitin-conjugating enzyme]-L-cysteine + [acceptor protein]-L-lysine = [E2 ubiquitin-conjugating enzyme]-L-cysteine + N(6)-ubiquitinyl-[acceptor protein]-L-lysine.</text>
        <dbReference type="EC" id="2.3.2.26"/>
    </reaction>
</comment>
<evidence type="ECO:0000256" key="6">
    <source>
        <dbReference type="PROSITE-ProRule" id="PRU00104"/>
    </source>
</evidence>
<feature type="compositionally biased region" description="Acidic residues" evidence="7">
    <location>
        <begin position="2031"/>
        <end position="2103"/>
    </location>
</feature>
<feature type="compositionally biased region" description="Low complexity" evidence="7">
    <location>
        <begin position="2398"/>
        <end position="2420"/>
    </location>
</feature>
<feature type="compositionally biased region" description="Polar residues" evidence="7">
    <location>
        <begin position="758"/>
        <end position="767"/>
    </location>
</feature>